<reference evidence="7" key="1">
    <citation type="submission" date="2016-11" db="EMBL/GenBank/DDBJ databases">
        <authorList>
            <person name="Guldener U."/>
        </authorList>
    </citation>
    <scope>NUCLEOTIDE SEQUENCE [LARGE SCALE GENOMIC DNA]</scope>
</reference>
<dbReference type="Gene3D" id="3.90.1180.10">
    <property type="entry name" value="Ribosomal protein L13"/>
    <property type="match status" value="1"/>
</dbReference>
<organism evidence="6 7">
    <name type="scientific">Hanseniaspora guilliermondii</name>
    <dbReference type="NCBI Taxonomy" id="56406"/>
    <lineage>
        <taxon>Eukaryota</taxon>
        <taxon>Fungi</taxon>
        <taxon>Dikarya</taxon>
        <taxon>Ascomycota</taxon>
        <taxon>Saccharomycotina</taxon>
        <taxon>Saccharomycetes</taxon>
        <taxon>Saccharomycodales</taxon>
        <taxon>Saccharomycodaceae</taxon>
        <taxon>Hanseniaspora</taxon>
    </lineage>
</organism>
<keyword evidence="3 5" id="KW-0689">Ribosomal protein</keyword>
<evidence type="ECO:0000256" key="5">
    <source>
        <dbReference type="RuleBase" id="RU003877"/>
    </source>
</evidence>
<keyword evidence="4 5" id="KW-0687">Ribonucleoprotein</keyword>
<dbReference type="PANTHER" id="PTHR11545:SF3">
    <property type="entry name" value="LARGE RIBOSOMAL SUBUNIT PROTEIN UL13"/>
    <property type="match status" value="1"/>
</dbReference>
<evidence type="ECO:0000256" key="2">
    <source>
        <dbReference type="ARBA" id="ARBA00006227"/>
    </source>
</evidence>
<dbReference type="SUPFAM" id="SSF52161">
    <property type="entry name" value="Ribosomal protein L13"/>
    <property type="match status" value="1"/>
</dbReference>
<dbReference type="AlphaFoldDB" id="A0A1L0CZP5"/>
<evidence type="ECO:0000313" key="7">
    <source>
        <dbReference type="Proteomes" id="UP000183365"/>
    </source>
</evidence>
<dbReference type="GO" id="GO:0022625">
    <property type="term" value="C:cytosolic large ribosomal subunit"/>
    <property type="evidence" value="ECO:0007669"/>
    <property type="project" value="TreeGrafter"/>
</dbReference>
<dbReference type="GO" id="GO:0003729">
    <property type="term" value="F:mRNA binding"/>
    <property type="evidence" value="ECO:0007669"/>
    <property type="project" value="TreeGrafter"/>
</dbReference>
<dbReference type="InterPro" id="IPR005822">
    <property type="entry name" value="Ribosomal_uL13"/>
</dbReference>
<proteinExistence type="inferred from homology"/>
<dbReference type="Pfam" id="PF00572">
    <property type="entry name" value="Ribosomal_L13"/>
    <property type="match status" value="1"/>
</dbReference>
<dbReference type="HAMAP" id="MF_01366">
    <property type="entry name" value="Ribosomal_uL13"/>
    <property type="match status" value="1"/>
</dbReference>
<accession>A0A1L0CZP5</accession>
<evidence type="ECO:0000313" key="6">
    <source>
        <dbReference type="EMBL" id="SGZ40343.1"/>
    </source>
</evidence>
<protein>
    <submittedName>
        <fullName evidence="6">Probable 60S ribosomal protein L16-A</fullName>
    </submittedName>
</protein>
<keyword evidence="7" id="KW-1185">Reference proteome</keyword>
<dbReference type="NCBIfam" id="TIGR01077">
    <property type="entry name" value="L13_A_E"/>
    <property type="match status" value="1"/>
</dbReference>
<dbReference type="FunFam" id="3.90.1180.10:FF:000002">
    <property type="entry name" value="60S ribosomal protein L16"/>
    <property type="match status" value="1"/>
</dbReference>
<dbReference type="EMBL" id="FQNF01000047">
    <property type="protein sequence ID" value="SGZ40343.1"/>
    <property type="molecule type" value="Genomic_DNA"/>
</dbReference>
<dbReference type="GO" id="GO:0017148">
    <property type="term" value="P:negative regulation of translation"/>
    <property type="evidence" value="ECO:0007669"/>
    <property type="project" value="TreeGrafter"/>
</dbReference>
<dbReference type="InterPro" id="IPR036899">
    <property type="entry name" value="Ribosomal_uL13_sf"/>
</dbReference>
<dbReference type="InterPro" id="IPR023563">
    <property type="entry name" value="Ribosomal_uL13_CS"/>
</dbReference>
<comment type="similarity">
    <text evidence="2 5">Belongs to the universal ribosomal protein uL13 family.</text>
</comment>
<dbReference type="Proteomes" id="UP000183365">
    <property type="component" value="Unassembled WGS sequence"/>
</dbReference>
<evidence type="ECO:0000256" key="1">
    <source>
        <dbReference type="ARBA" id="ARBA00004021"/>
    </source>
</evidence>
<sequence>MPYIFVSKKKYCEFKGHLLGRLASTVAKQLLNGQKIVVVRCESLNVSGELFRNKLKYHDYMRKATIFNKTRGPFHFKAPSRIFYKAVRGMIPHKTARGKAAMERLKVFEGIPPPYDKKKRVVVPQALRVIRLKQGRKYTTLSKLSSSVGWKYENTVAKLEEKRKLRSAEYYAKKRAYGKKLATANAAVAESSAAKELASLGY</sequence>
<dbReference type="GO" id="GO:0003735">
    <property type="term" value="F:structural constituent of ribosome"/>
    <property type="evidence" value="ECO:0007669"/>
    <property type="project" value="InterPro"/>
</dbReference>
<dbReference type="OrthoDB" id="1882297at2759"/>
<dbReference type="CDD" id="cd00392">
    <property type="entry name" value="Ribosomal_L13"/>
    <property type="match status" value="1"/>
</dbReference>
<evidence type="ECO:0000256" key="4">
    <source>
        <dbReference type="ARBA" id="ARBA00023274"/>
    </source>
</evidence>
<dbReference type="PANTHER" id="PTHR11545">
    <property type="entry name" value="RIBOSOMAL PROTEIN L13"/>
    <property type="match status" value="1"/>
</dbReference>
<evidence type="ECO:0000256" key="3">
    <source>
        <dbReference type="ARBA" id="ARBA00022980"/>
    </source>
</evidence>
<gene>
    <name evidence="6" type="ORF">HGUI_02543</name>
</gene>
<comment type="function">
    <text evidence="1">Component of the ribosome, a large ribonucleoprotein complex responsible for the synthesis of proteins in the cell. The small ribosomal subunit (SSU) binds messenger RNAs (mRNAs) and translates the encoded message by selecting cognate aminoacyl-transfer RNA (tRNA) molecules. The large subunit (LSU) contains the ribosomal catalytic site termed the peptidyl transferase center (PTC), which catalyzes the formation of peptide bonds, thereby polymerizing the amino acids delivered by tRNAs into a polypeptide chain. The nascent polypeptides leave the ribosome through a tunnel in the LSU and interact with protein factors that function in enzymatic processing, targeting, and the membrane insertion of nascent chains at the exit of the ribosomal tunnel.</text>
</comment>
<dbReference type="PROSITE" id="PS00783">
    <property type="entry name" value="RIBOSOMAL_L13"/>
    <property type="match status" value="1"/>
</dbReference>
<dbReference type="Gene3D" id="1.20.5.4280">
    <property type="match status" value="1"/>
</dbReference>
<name>A0A1L0CZP5_9ASCO</name>
<dbReference type="VEuPathDB" id="FungiDB:HGUI_02543"/>
<dbReference type="InterPro" id="IPR005755">
    <property type="entry name" value="Ribosomal_uL13_euk/arc"/>
</dbReference>
<dbReference type="GO" id="GO:0006412">
    <property type="term" value="P:translation"/>
    <property type="evidence" value="ECO:0007669"/>
    <property type="project" value="InterPro"/>
</dbReference>